<sequence>MSRNRSYIAFQIKQNLLSKKNWGACLIFLLWSFWFCYQYLPANGTLENFSRQEVTAKYQKNAKFMKSFNPAFPNYPTIANAGTYVPQFMKDERAQLKAAGQGKYNQVAASMADELALTDRLVLQGQPWLSYPLQYYSDPTVVRDAGSGNQNRNGHYWNLEARTRLRQYAHMPNNSVTAAMINQQTALQQLQRALFYGLALSLLLVTAMISTDLVTRDRKKQSILKNFPLTTWAMLNDKSLSALLMSGGLLLGFLAILLPFNMIKFGLGSLSLPIPVYEGLTFSTISLGQFMMEAFILLLLSVWMIIRLQVVLQVILKSEFASLAVTILLIVSESLYFLPGLVAINHNSLYLLPSYFNIGRLVVGFQNFRYETTQMTFVFGLIMILSVIVVLEVVIFCLTHKRHPKKREVASC</sequence>
<keyword evidence="1" id="KW-0472">Membrane</keyword>
<dbReference type="Proteomes" id="UP000552935">
    <property type="component" value="Unassembled WGS sequence"/>
</dbReference>
<feature type="transmembrane region" description="Helical" evidence="1">
    <location>
        <begin position="320"/>
        <end position="344"/>
    </location>
</feature>
<protein>
    <submittedName>
        <fullName evidence="2">Uncharacterized protein</fullName>
    </submittedName>
</protein>
<proteinExistence type="predicted"/>
<evidence type="ECO:0000313" key="5">
    <source>
        <dbReference type="Proteomes" id="UP000552935"/>
    </source>
</evidence>
<evidence type="ECO:0000256" key="1">
    <source>
        <dbReference type="SAM" id="Phobius"/>
    </source>
</evidence>
<dbReference type="EMBL" id="SSHM01000001">
    <property type="protein sequence ID" value="THC79499.1"/>
    <property type="molecule type" value="Genomic_DNA"/>
</dbReference>
<dbReference type="Proteomes" id="UP000307517">
    <property type="component" value="Unassembled WGS sequence"/>
</dbReference>
<organism evidence="2 5">
    <name type="scientific">Lacticaseibacillus rhamnosus</name>
    <name type="common">Lactobacillus rhamnosus</name>
    <dbReference type="NCBI Taxonomy" id="47715"/>
    <lineage>
        <taxon>Bacteria</taxon>
        <taxon>Bacillati</taxon>
        <taxon>Bacillota</taxon>
        <taxon>Bacilli</taxon>
        <taxon>Lactobacillales</taxon>
        <taxon>Lactobacillaceae</taxon>
        <taxon>Lacticaseibacillus</taxon>
    </lineage>
</organism>
<dbReference type="RefSeq" id="WP_005692366.1">
    <property type="nucleotide sequence ID" value="NZ_CABFNI010000018.1"/>
</dbReference>
<evidence type="ECO:0000313" key="3">
    <source>
        <dbReference type="EMBL" id="THC79499.1"/>
    </source>
</evidence>
<feature type="transmembrane region" description="Helical" evidence="1">
    <location>
        <begin position="377"/>
        <end position="398"/>
    </location>
</feature>
<dbReference type="AlphaFoldDB" id="A0A508Z144"/>
<feature type="transmembrane region" description="Helical" evidence="1">
    <location>
        <begin position="280"/>
        <end position="308"/>
    </location>
</feature>
<feature type="transmembrane region" description="Helical" evidence="1">
    <location>
        <begin position="240"/>
        <end position="260"/>
    </location>
</feature>
<keyword evidence="1" id="KW-0812">Transmembrane</keyword>
<reference evidence="3 4" key="1">
    <citation type="submission" date="2019-04" db="EMBL/GenBank/DDBJ databases">
        <title>Genome Announcement to Ensure Probiotic Safety of Lactobacillus rhamnosus UBLR-58.</title>
        <authorList>
            <person name="Sulthana A."/>
            <person name="Lakshmi S.G."/>
            <person name="Madempudi R.S."/>
        </authorList>
    </citation>
    <scope>NUCLEOTIDE SEQUENCE [LARGE SCALE GENOMIC DNA]</scope>
    <source>
        <strain evidence="3 4">UBLR-58</strain>
    </source>
</reference>
<name>A0A508Z144_LACRH</name>
<accession>A0A508Z144</accession>
<reference evidence="2 5" key="2">
    <citation type="submission" date="2020-07" db="EMBL/GenBank/DDBJ databases">
        <title>Organ Donor 1.</title>
        <authorList>
            <person name="Marsh A.J."/>
            <person name="Azcarate-Peril M.A."/>
        </authorList>
    </citation>
    <scope>NUCLEOTIDE SEQUENCE [LARGE SCALE GENOMIC DNA]</scope>
    <source>
        <strain evidence="2 5">AMC0712</strain>
    </source>
</reference>
<dbReference type="EMBL" id="JACCKI010000008">
    <property type="protein sequence ID" value="NZA05457.1"/>
    <property type="molecule type" value="Genomic_DNA"/>
</dbReference>
<keyword evidence="1" id="KW-1133">Transmembrane helix</keyword>
<evidence type="ECO:0000313" key="2">
    <source>
        <dbReference type="EMBL" id="NZA05457.1"/>
    </source>
</evidence>
<feature type="transmembrane region" description="Helical" evidence="1">
    <location>
        <begin position="193"/>
        <end position="215"/>
    </location>
</feature>
<feature type="transmembrane region" description="Helical" evidence="1">
    <location>
        <begin position="21"/>
        <end position="40"/>
    </location>
</feature>
<gene>
    <name evidence="3" type="ORF">E6L36_03190</name>
    <name evidence="2" type="ORF">H0N82_10230</name>
</gene>
<comment type="caution">
    <text evidence="2">The sequence shown here is derived from an EMBL/GenBank/DDBJ whole genome shotgun (WGS) entry which is preliminary data.</text>
</comment>
<evidence type="ECO:0000313" key="4">
    <source>
        <dbReference type="Proteomes" id="UP000307517"/>
    </source>
</evidence>